<evidence type="ECO:0000256" key="1">
    <source>
        <dbReference type="SAM" id="SignalP"/>
    </source>
</evidence>
<feature type="signal peptide" evidence="1">
    <location>
        <begin position="1"/>
        <end position="19"/>
    </location>
</feature>
<evidence type="ECO:0000313" key="3">
    <source>
        <dbReference type="EMBL" id="MDE8693372.1"/>
    </source>
</evidence>
<organism evidence="3 4">
    <name type="scientific">Bacteroides cellulosilyticus</name>
    <dbReference type="NCBI Taxonomy" id="246787"/>
    <lineage>
        <taxon>Bacteria</taxon>
        <taxon>Pseudomonadati</taxon>
        <taxon>Bacteroidota</taxon>
        <taxon>Bacteroidia</taxon>
        <taxon>Bacteroidales</taxon>
        <taxon>Bacteroidaceae</taxon>
        <taxon>Bacteroides</taxon>
    </lineage>
</organism>
<dbReference type="EMBL" id="JARFID010000003">
    <property type="protein sequence ID" value="MDE8693372.1"/>
    <property type="molecule type" value="Genomic_DNA"/>
</dbReference>
<protein>
    <submittedName>
        <fullName evidence="3">Porin family protein</fullName>
    </submittedName>
</protein>
<name>A0AAW6M160_9BACE</name>
<proteinExistence type="predicted"/>
<evidence type="ECO:0000313" key="4">
    <source>
        <dbReference type="Proteomes" id="UP001221924"/>
    </source>
</evidence>
<dbReference type="InterPro" id="IPR011250">
    <property type="entry name" value="OMP/PagP_B-barrel"/>
</dbReference>
<dbReference type="InterPro" id="IPR025665">
    <property type="entry name" value="Beta-barrel_OMP_2"/>
</dbReference>
<feature type="domain" description="Outer membrane protein beta-barrel" evidence="2">
    <location>
        <begin position="35"/>
        <end position="200"/>
    </location>
</feature>
<dbReference type="SUPFAM" id="SSF56925">
    <property type="entry name" value="OMPA-like"/>
    <property type="match status" value="1"/>
</dbReference>
<keyword evidence="1" id="KW-0732">Signal</keyword>
<sequence length="223" mass="24119">MRKILILLALTVFTINVSAQEEDAVTDNIIDSSYRIYLGPKVGFNMASMSGLSDEFALNPKSGIGFQGGLAANIHFGRYKGREKSPGGTGAFGIQVEAMYSQRTIKTDAENLKLSYFEVPILAQYYVTPDLSIEVGPSITGSLSSSPDKMKFNSVLISTGELKGFDVMLTAGVSYKLKVSNKHENCLTASLRYNLGMSKLAGNFDGKVNTVTVSVGWLFSLVK</sequence>
<evidence type="ECO:0000259" key="2">
    <source>
        <dbReference type="Pfam" id="PF13568"/>
    </source>
</evidence>
<comment type="caution">
    <text evidence="3">The sequence shown here is derived from an EMBL/GenBank/DDBJ whole genome shotgun (WGS) entry which is preliminary data.</text>
</comment>
<accession>A0AAW6M160</accession>
<dbReference type="RefSeq" id="WP_256141679.1">
    <property type="nucleotide sequence ID" value="NZ_JANFZY010000034.1"/>
</dbReference>
<feature type="chain" id="PRO_5043711838" evidence="1">
    <location>
        <begin position="20"/>
        <end position="223"/>
    </location>
</feature>
<gene>
    <name evidence="3" type="ORF">PZH42_04585</name>
</gene>
<dbReference type="Proteomes" id="UP001221924">
    <property type="component" value="Unassembled WGS sequence"/>
</dbReference>
<dbReference type="Pfam" id="PF13568">
    <property type="entry name" value="OMP_b-brl_2"/>
    <property type="match status" value="1"/>
</dbReference>
<reference evidence="3" key="1">
    <citation type="submission" date="2023-03" db="EMBL/GenBank/DDBJ databases">
        <title>DFI Biobank Strains.</title>
        <authorList>
            <person name="Mostad J."/>
            <person name="Paddock L."/>
            <person name="Medina S."/>
            <person name="Waligurski E."/>
            <person name="Barat B."/>
            <person name="Smith R."/>
            <person name="Burgo V."/>
            <person name="Metcalfe C."/>
            <person name="Woodson C."/>
            <person name="Sundararajan A."/>
            <person name="Ramaswamy R."/>
            <person name="Lin H."/>
            <person name="Pamer E.G."/>
        </authorList>
    </citation>
    <scope>NUCLEOTIDE SEQUENCE</scope>
    <source>
        <strain evidence="3">DFI.9.5</strain>
    </source>
</reference>
<dbReference type="AlphaFoldDB" id="A0AAW6M160"/>